<keyword evidence="1" id="KW-0732">Signal</keyword>
<reference evidence="3" key="1">
    <citation type="submission" date="2022-07" db="EMBL/GenBank/DDBJ databases">
        <title>Taxonomy of Novel Oxalotrophic and Methylotrophic Bacteria.</title>
        <authorList>
            <person name="Sahin N."/>
            <person name="Tani A."/>
        </authorList>
    </citation>
    <scope>NUCLEOTIDE SEQUENCE</scope>
    <source>
        <strain evidence="3">AM327</strain>
    </source>
</reference>
<protein>
    <recommendedName>
        <fullName evidence="2">Secretion system C-terminal sorting domain-containing protein</fullName>
    </recommendedName>
</protein>
<dbReference type="AlphaFoldDB" id="A0A9W6EW50"/>
<comment type="caution">
    <text evidence="3">The sequence shown here is derived from an EMBL/GenBank/DDBJ whole genome shotgun (WGS) entry which is preliminary data.</text>
</comment>
<gene>
    <name evidence="3" type="ORF">NBRC110019_24180</name>
</gene>
<dbReference type="NCBIfam" id="TIGR04183">
    <property type="entry name" value="Por_Secre_tail"/>
    <property type="match status" value="1"/>
</dbReference>
<sequence>MKFSAAALANETFDATTIAVYPNPVKEVLQIQGVDALNVSVYNMLGQRMDAALSNNTVNMSGLVSGVYLVTIQAENGSKTLRVIKN</sequence>
<proteinExistence type="predicted"/>
<evidence type="ECO:0000313" key="3">
    <source>
        <dbReference type="EMBL" id="GLB53377.1"/>
    </source>
</evidence>
<feature type="domain" description="Secretion system C-terminal sorting" evidence="2">
    <location>
        <begin position="20"/>
        <end position="83"/>
    </location>
</feature>
<evidence type="ECO:0000256" key="1">
    <source>
        <dbReference type="ARBA" id="ARBA00022729"/>
    </source>
</evidence>
<accession>A0A9W6EW50</accession>
<dbReference type="Proteomes" id="UP001143545">
    <property type="component" value="Unassembled WGS sequence"/>
</dbReference>
<name>A0A9W6EW50_9FLAO</name>
<evidence type="ECO:0000313" key="4">
    <source>
        <dbReference type="Proteomes" id="UP001143545"/>
    </source>
</evidence>
<evidence type="ECO:0000259" key="2">
    <source>
        <dbReference type="Pfam" id="PF18962"/>
    </source>
</evidence>
<dbReference type="InterPro" id="IPR026444">
    <property type="entry name" value="Secre_tail"/>
</dbReference>
<keyword evidence="4" id="KW-1185">Reference proteome</keyword>
<dbReference type="RefSeq" id="WP_281755278.1">
    <property type="nucleotide sequence ID" value="NZ_BRVP01000017.1"/>
</dbReference>
<organism evidence="3 4">
    <name type="scientific">Neptunitalea chrysea</name>
    <dbReference type="NCBI Taxonomy" id="1647581"/>
    <lineage>
        <taxon>Bacteria</taxon>
        <taxon>Pseudomonadati</taxon>
        <taxon>Bacteroidota</taxon>
        <taxon>Flavobacteriia</taxon>
        <taxon>Flavobacteriales</taxon>
        <taxon>Flavobacteriaceae</taxon>
        <taxon>Neptunitalea</taxon>
    </lineage>
</organism>
<dbReference type="EMBL" id="BRVP01000017">
    <property type="protein sequence ID" value="GLB53377.1"/>
    <property type="molecule type" value="Genomic_DNA"/>
</dbReference>
<dbReference type="Pfam" id="PF18962">
    <property type="entry name" value="Por_Secre_tail"/>
    <property type="match status" value="1"/>
</dbReference>